<feature type="region of interest" description="Disordered" evidence="1">
    <location>
        <begin position="214"/>
        <end position="242"/>
    </location>
</feature>
<dbReference type="Gene3D" id="3.10.129.10">
    <property type="entry name" value="Hotdog Thioesterase"/>
    <property type="match status" value="1"/>
</dbReference>
<comment type="caution">
    <text evidence="2">The sequence shown here is derived from an EMBL/GenBank/DDBJ whole genome shotgun (WGS) entry which is preliminary data.</text>
</comment>
<dbReference type="GO" id="GO:0005739">
    <property type="term" value="C:mitochondrion"/>
    <property type="evidence" value="ECO:0007669"/>
    <property type="project" value="TreeGrafter"/>
</dbReference>
<dbReference type="GeneID" id="38128710"/>
<dbReference type="GO" id="GO:0019171">
    <property type="term" value="F:(3R)-hydroxyacyl-[acyl-carrier-protein] dehydratase activity"/>
    <property type="evidence" value="ECO:0007669"/>
    <property type="project" value="TreeGrafter"/>
</dbReference>
<dbReference type="InterPro" id="IPR029069">
    <property type="entry name" value="HotDog_dom_sf"/>
</dbReference>
<dbReference type="STRING" id="41047.A0A397GKS8"/>
<gene>
    <name evidence="2" type="ORF">CDV56_106736</name>
</gene>
<evidence type="ECO:0008006" key="4">
    <source>
        <dbReference type="Google" id="ProtNLM"/>
    </source>
</evidence>
<dbReference type="FunFam" id="3.10.129.10:FF:000103">
    <property type="entry name" value="WGS project CABT00000000 data, contig 2.1"/>
    <property type="match status" value="1"/>
</dbReference>
<sequence>MSVRTRLACQFGCFLSRGYTPSVRQFSVHHQLCSQSESASSIAASFLSRFRSLGPQTRTQVLDSNQLQLLTLTLNRPTLYPNSPVLSDASAPLQQGTPLPAGYHLAYFTPAFLESELGADGTDISYNPESPFTRRMWAGGEVQWPRGPDGKPNPLRVGQEIQETTRVLSAEPKIVRKTGEEMIVVGVEKEFRNEHGVAVLDRRNWVFRKALSPSSSSVSTNLPDPITPSGPAFSKTSTTGNVHTRTMKQTAVTLFRFSALTFNPHKIHYSLPWARDVEGHRDIVVHGPLNLINILDLWRDTRTSTSTSEGPEPVLPQSISYRATSPLYAEDEYRVVLEDEDGVAKVQVIGPDGRTVAMKAEIKS</sequence>
<protein>
    <recommendedName>
        <fullName evidence="4">Mesaconyl-C4 CoA hydratase</fullName>
    </recommendedName>
</protein>
<evidence type="ECO:0000256" key="1">
    <source>
        <dbReference type="SAM" id="MobiDB-lite"/>
    </source>
</evidence>
<name>A0A397GKS8_ASPTH</name>
<dbReference type="PANTHER" id="PTHR28152">
    <property type="entry name" value="HYDROXYACYL-THIOESTER DEHYDRATASE TYPE 2, MITOCHONDRIAL"/>
    <property type="match status" value="1"/>
</dbReference>
<accession>A0A397GKS8</accession>
<evidence type="ECO:0000313" key="3">
    <source>
        <dbReference type="Proteomes" id="UP000215305"/>
    </source>
</evidence>
<dbReference type="OrthoDB" id="3257538at2759"/>
<organism evidence="2 3">
    <name type="scientific">Aspergillus thermomutatus</name>
    <name type="common">Neosartorya pseudofischeri</name>
    <dbReference type="NCBI Taxonomy" id="41047"/>
    <lineage>
        <taxon>Eukaryota</taxon>
        <taxon>Fungi</taxon>
        <taxon>Dikarya</taxon>
        <taxon>Ascomycota</taxon>
        <taxon>Pezizomycotina</taxon>
        <taxon>Eurotiomycetes</taxon>
        <taxon>Eurotiomycetidae</taxon>
        <taxon>Eurotiales</taxon>
        <taxon>Aspergillaceae</taxon>
        <taxon>Aspergillus</taxon>
        <taxon>Aspergillus subgen. Fumigati</taxon>
    </lineage>
</organism>
<keyword evidence="3" id="KW-1185">Reference proteome</keyword>
<dbReference type="SUPFAM" id="SSF54637">
    <property type="entry name" value="Thioesterase/thiol ester dehydrase-isomerase"/>
    <property type="match status" value="1"/>
</dbReference>
<dbReference type="EMBL" id="NKHU02000148">
    <property type="protein sequence ID" value="RHZ51485.1"/>
    <property type="molecule type" value="Genomic_DNA"/>
</dbReference>
<dbReference type="AlphaFoldDB" id="A0A397GKS8"/>
<reference evidence="2" key="1">
    <citation type="submission" date="2018-08" db="EMBL/GenBank/DDBJ databases">
        <title>Draft genome sequence of azole-resistant Aspergillus thermomutatus (Neosartorya pseudofischeri) strain HMR AF 39, isolated from a human nasal aspirate.</title>
        <authorList>
            <person name="Parent-Michaud M."/>
            <person name="Dufresne P.J."/>
            <person name="Fournier E."/>
            <person name="Martineau C."/>
            <person name="Moreira S."/>
            <person name="Perkins V."/>
            <person name="De Repentigny L."/>
            <person name="Dufresne S.F."/>
        </authorList>
    </citation>
    <scope>NUCLEOTIDE SEQUENCE [LARGE SCALE GENOMIC DNA]</scope>
    <source>
        <strain evidence="2">HMR AF 39</strain>
    </source>
</reference>
<dbReference type="VEuPathDB" id="FungiDB:CDV56_106736"/>
<evidence type="ECO:0000313" key="2">
    <source>
        <dbReference type="EMBL" id="RHZ51485.1"/>
    </source>
</evidence>
<dbReference type="InterPro" id="IPR052741">
    <property type="entry name" value="Mitochondrial_HTD2"/>
</dbReference>
<dbReference type="PANTHER" id="PTHR28152:SF2">
    <property type="entry name" value="N-TERMINAL OF MAOC-LIKE DEHYDRATASE DOMAIN-CONTAINING PROTEIN"/>
    <property type="match status" value="1"/>
</dbReference>
<dbReference type="RefSeq" id="XP_026613009.1">
    <property type="nucleotide sequence ID" value="XM_026760355.1"/>
</dbReference>
<dbReference type="Proteomes" id="UP000215305">
    <property type="component" value="Unassembled WGS sequence"/>
</dbReference>
<proteinExistence type="predicted"/>